<keyword evidence="13" id="KW-1185">Reference proteome</keyword>
<dbReference type="eggNOG" id="KOG0255">
    <property type="taxonomic scope" value="Eukaryota"/>
</dbReference>
<evidence type="ECO:0000256" key="8">
    <source>
        <dbReference type="ARBA" id="ARBA00039113"/>
    </source>
</evidence>
<dbReference type="InterPro" id="IPR036259">
    <property type="entry name" value="MFS_trans_sf"/>
</dbReference>
<dbReference type="HOGENOM" id="CLU_291030_0_0_1"/>
<feature type="domain" description="Amidohydrolase-related" evidence="11">
    <location>
        <begin position="578"/>
        <end position="1002"/>
    </location>
</feature>
<evidence type="ECO:0000256" key="2">
    <source>
        <dbReference type="ARBA" id="ARBA00004141"/>
    </source>
</evidence>
<evidence type="ECO:0000256" key="5">
    <source>
        <dbReference type="ARBA" id="ARBA00022723"/>
    </source>
</evidence>
<evidence type="ECO:0000313" key="13">
    <source>
        <dbReference type="Proteomes" id="UP000007796"/>
    </source>
</evidence>
<feature type="transmembrane region" description="Helical" evidence="10">
    <location>
        <begin position="61"/>
        <end position="82"/>
    </location>
</feature>
<dbReference type="GO" id="GO:0016020">
    <property type="term" value="C:membrane"/>
    <property type="evidence" value="ECO:0007669"/>
    <property type="project" value="UniProtKB-SubCell"/>
</dbReference>
<dbReference type="eggNOG" id="KOG2584">
    <property type="taxonomic scope" value="Eukaryota"/>
</dbReference>
<comment type="PTM">
    <text evidence="9">Carbamylation allows a single lysine to coordinate two divalent metal cations.</text>
</comment>
<sequence length="1050" mass="113746">MASSEDDAIPGTEIVYRPGQHGGPDADHIDLVLIPQPSSTAADNPLNWTTPWKTLVLASQFVFVFVSIMTPLAIAPLTHFFMLQFDKTLPQANLLFGVAAITLGFANFLIVPAANVFGRRPIVAICGIICLLANVWQALVTSFPSFIGARVISGLGAAANESIMPMVVADILFLHQRGQSMALYFPQTLWPVIDQAIFQFWVCTILQGVSLIFIVVAFPETKYVRPVDPVENMGEQRIRSGTTNATVSDLTEKAAPVPHISSADVETGQPVWDVAADAIVAIDADAAAAVVEIVPDRSNPLVGRGRPARWQWSLVPKPRFDHGLALVVRDLVSPIQLFLIYPIVLWASLAMGFAANSLLALNLTQAQVFLAPPYNFSADQVGYVNFSFAVGAAIALLTAGPLSDWIALRAARRNSGVLEAEMRLQALIPFIVVNLVGMVVTAVGYQRGWDWAITVVVGYGLVGMQVVGIPAIVIAYAVDCYKHLPGEIMIAATIVKNTFGFGMIFYYNDWTARGGYLAPVLMLMAITVGLSVLGLAVTAAEVLPLGLEIGVKNGKIAMIGHGLEAGSQTEIVDAEGAYITPGGVDSHAHIEQDNAPTGDTWETGSRSALAGGNTTVLAFASQKRAEESIWPAVEAYHAKAKGNSYCDYGFHVILTNANEEVLERELPALPEHGITSIKLYMTYRPLKLDDGSLFSIMMAARSLGITIMIHAENNDIVEQITARLVKKGNTQTYFHSVARPQIAESEATYRAISLAEVTDAPILIVHMSSPTALRHVREAQNRLLPVHAETCPHYLYLTSDKLRSEPHPPHDFDGARHICAPPLRHSAQDLEQLWQELANGTYTVVSSDHAPSLFDDPNGKKRGLTVDAKTGATHVDFRTVPNGLPGIETRLPLLFHRTFDPALGPPAGNAAVHISLPRFVALTSTNPAQLYGLADCKGSLQPGLDADIVIWYPEAVPGADGQPSQPPAFSITNDSLHHRIDYTPFEGMAVRNWPRYVFLRGNRAWDRDNGGVLASKGDGWFLKRNRSRILTGQMGRTATGMSSGEWASWM</sequence>
<dbReference type="GO" id="GO:0005737">
    <property type="term" value="C:cytoplasm"/>
    <property type="evidence" value="ECO:0007669"/>
    <property type="project" value="InterPro"/>
</dbReference>
<comment type="similarity">
    <text evidence="3">Belongs to the metallo-dependent hydrolases superfamily. Hydantoinase/dihydropyrimidinase family.</text>
</comment>
<dbReference type="GO" id="GO:0022857">
    <property type="term" value="F:transmembrane transporter activity"/>
    <property type="evidence" value="ECO:0007669"/>
    <property type="project" value="InterPro"/>
</dbReference>
<feature type="transmembrane region" description="Helical" evidence="10">
    <location>
        <begin position="155"/>
        <end position="176"/>
    </location>
</feature>
<dbReference type="InterPro" id="IPR006680">
    <property type="entry name" value="Amidohydro-rel"/>
</dbReference>
<dbReference type="InterPro" id="IPR011701">
    <property type="entry name" value="MFS"/>
</dbReference>
<comment type="subcellular location">
    <subcellularLocation>
        <location evidence="2">Membrane</location>
        <topology evidence="2">Multi-pass membrane protein</topology>
    </subcellularLocation>
</comment>
<dbReference type="FunFam" id="3.20.20.140:FF:000217">
    <property type="entry name" value="Dihydropyrimidinase-related protein 1"/>
    <property type="match status" value="1"/>
</dbReference>
<evidence type="ECO:0000256" key="1">
    <source>
        <dbReference type="ARBA" id="ARBA00001947"/>
    </source>
</evidence>
<dbReference type="PANTHER" id="PTHR11647:SF1">
    <property type="entry name" value="COLLAPSIN RESPONSE MEDIATOR PROTEIN"/>
    <property type="match status" value="1"/>
</dbReference>
<dbReference type="STRING" id="655863.F0XA21"/>
<dbReference type="EC" id="3.5.2.2" evidence="8"/>
<feature type="transmembrane region" description="Helical" evidence="10">
    <location>
        <begin position="488"/>
        <end position="508"/>
    </location>
</feature>
<keyword evidence="4" id="KW-0597">Phosphoprotein</keyword>
<dbReference type="RefSeq" id="XP_014174877.1">
    <property type="nucleotide sequence ID" value="XM_014319402.1"/>
</dbReference>
<gene>
    <name evidence="12" type="ORF">CMQ_3464</name>
</gene>
<feature type="transmembrane region" description="Helical" evidence="10">
    <location>
        <begin position="424"/>
        <end position="445"/>
    </location>
</feature>
<comment type="catalytic activity">
    <reaction evidence="7">
        <text>5,6-dihydrouracil + H2O = 3-(carbamoylamino)propanoate + H(+)</text>
        <dbReference type="Rhea" id="RHEA:16121"/>
        <dbReference type="ChEBI" id="CHEBI:11892"/>
        <dbReference type="ChEBI" id="CHEBI:15377"/>
        <dbReference type="ChEBI" id="CHEBI:15378"/>
        <dbReference type="ChEBI" id="CHEBI:15901"/>
        <dbReference type="EC" id="3.5.2.2"/>
    </reaction>
</comment>
<feature type="transmembrane region" description="Helical" evidence="10">
    <location>
        <begin position="338"/>
        <end position="361"/>
    </location>
</feature>
<evidence type="ECO:0000256" key="7">
    <source>
        <dbReference type="ARBA" id="ARBA00036696"/>
    </source>
</evidence>
<reference evidence="12 13" key="1">
    <citation type="journal article" date="2011" name="Proc. Natl. Acad. Sci. U.S.A.">
        <title>Genome and transcriptome analyses of the mountain pine beetle-fungal symbiont Grosmannia clavigera, a lodgepole pine pathogen.</title>
        <authorList>
            <person name="DiGuistini S."/>
            <person name="Wang Y."/>
            <person name="Liao N.Y."/>
            <person name="Taylor G."/>
            <person name="Tanguay P."/>
            <person name="Feau N."/>
            <person name="Henrissat B."/>
            <person name="Chan S.K."/>
            <person name="Hesse-Orce U."/>
            <person name="Alamouti S.M."/>
            <person name="Tsui C.K.M."/>
            <person name="Docking R.T."/>
            <person name="Levasseur A."/>
            <person name="Haridas S."/>
            <person name="Robertson G."/>
            <person name="Birol I."/>
            <person name="Holt R.A."/>
            <person name="Marra M.A."/>
            <person name="Hamelin R.C."/>
            <person name="Hirst M."/>
            <person name="Jones S.J.M."/>
            <person name="Bohlmann J."/>
            <person name="Breuil C."/>
        </authorList>
    </citation>
    <scope>NUCLEOTIDE SEQUENCE [LARGE SCALE GENOMIC DNA]</scope>
    <source>
        <strain evidence="13">kw1407 / UAMH 11150</strain>
    </source>
</reference>
<feature type="transmembrane region" description="Helical" evidence="10">
    <location>
        <begin position="520"/>
        <end position="543"/>
    </location>
</feature>
<organism evidence="13">
    <name type="scientific">Grosmannia clavigera (strain kw1407 / UAMH 11150)</name>
    <name type="common">Blue stain fungus</name>
    <name type="synonym">Graphiocladiella clavigera</name>
    <dbReference type="NCBI Taxonomy" id="655863"/>
    <lineage>
        <taxon>Eukaryota</taxon>
        <taxon>Fungi</taxon>
        <taxon>Dikarya</taxon>
        <taxon>Ascomycota</taxon>
        <taxon>Pezizomycotina</taxon>
        <taxon>Sordariomycetes</taxon>
        <taxon>Sordariomycetidae</taxon>
        <taxon>Ophiostomatales</taxon>
        <taxon>Ophiostomataceae</taxon>
        <taxon>Leptographium</taxon>
    </lineage>
</organism>
<keyword evidence="10" id="KW-1133">Transmembrane helix</keyword>
<dbReference type="InterPro" id="IPR011059">
    <property type="entry name" value="Metal-dep_hydrolase_composite"/>
</dbReference>
<evidence type="ECO:0000256" key="9">
    <source>
        <dbReference type="PIRSR" id="PIRSR611778-50"/>
    </source>
</evidence>
<keyword evidence="10" id="KW-0472">Membrane</keyword>
<keyword evidence="5" id="KW-0479">Metal-binding</keyword>
<dbReference type="Proteomes" id="UP000007796">
    <property type="component" value="Unassembled WGS sequence"/>
</dbReference>
<dbReference type="PANTHER" id="PTHR11647">
    <property type="entry name" value="HYDRANTOINASE/DIHYDROPYRIMIDINASE FAMILY MEMBER"/>
    <property type="match status" value="1"/>
</dbReference>
<feature type="transmembrane region" description="Helical" evidence="10">
    <location>
        <begin position="94"/>
        <end position="116"/>
    </location>
</feature>
<dbReference type="InParanoid" id="F0XA21"/>
<protein>
    <recommendedName>
        <fullName evidence="8">dihydropyrimidinase</fullName>
        <ecNumber evidence="8">3.5.2.2</ecNumber>
    </recommendedName>
</protein>
<keyword evidence="10" id="KW-0812">Transmembrane</keyword>
<feature type="transmembrane region" description="Helical" evidence="10">
    <location>
        <begin position="122"/>
        <end position="143"/>
    </location>
</feature>
<evidence type="ECO:0000256" key="3">
    <source>
        <dbReference type="ARBA" id="ARBA00008829"/>
    </source>
</evidence>
<dbReference type="SUPFAM" id="SSF51338">
    <property type="entry name" value="Composite domain of metallo-dependent hydrolases"/>
    <property type="match status" value="2"/>
</dbReference>
<dbReference type="CDD" id="cd01314">
    <property type="entry name" value="D-HYD"/>
    <property type="match status" value="1"/>
</dbReference>
<feature type="transmembrane region" description="Helical" evidence="10">
    <location>
        <begin position="381"/>
        <end position="403"/>
    </location>
</feature>
<feature type="modified residue" description="N6-carboxylysine" evidence="9">
    <location>
        <position position="678"/>
    </location>
</feature>
<evidence type="ECO:0000256" key="6">
    <source>
        <dbReference type="ARBA" id="ARBA00022801"/>
    </source>
</evidence>
<dbReference type="InterPro" id="IPR050378">
    <property type="entry name" value="Metallo-dep_Hydrolases_sf"/>
</dbReference>
<dbReference type="GeneID" id="25976567"/>
<dbReference type="GO" id="GO:0004157">
    <property type="term" value="F:dihydropyrimidinase activity"/>
    <property type="evidence" value="ECO:0007669"/>
    <property type="project" value="UniProtKB-EC"/>
</dbReference>
<dbReference type="SUPFAM" id="SSF51556">
    <property type="entry name" value="Metallo-dependent hydrolases"/>
    <property type="match status" value="1"/>
</dbReference>
<feature type="transmembrane region" description="Helical" evidence="10">
    <location>
        <begin position="451"/>
        <end position="476"/>
    </location>
</feature>
<dbReference type="Pfam" id="PF01979">
    <property type="entry name" value="Amidohydro_1"/>
    <property type="match status" value="1"/>
</dbReference>
<dbReference type="Gene3D" id="3.20.20.140">
    <property type="entry name" value="Metal-dependent hydrolases"/>
    <property type="match status" value="1"/>
</dbReference>
<dbReference type="AlphaFoldDB" id="F0XA21"/>
<keyword evidence="6" id="KW-0378">Hydrolase</keyword>
<dbReference type="Gene3D" id="1.20.1250.20">
    <property type="entry name" value="MFS general substrate transporter like domains"/>
    <property type="match status" value="1"/>
</dbReference>
<dbReference type="OrthoDB" id="1924787at2759"/>
<dbReference type="SUPFAM" id="SSF103473">
    <property type="entry name" value="MFS general substrate transporter"/>
    <property type="match status" value="1"/>
</dbReference>
<evidence type="ECO:0000313" key="12">
    <source>
        <dbReference type="EMBL" id="EFX05395.1"/>
    </source>
</evidence>
<evidence type="ECO:0000256" key="4">
    <source>
        <dbReference type="ARBA" id="ARBA00022553"/>
    </source>
</evidence>
<proteinExistence type="inferred from homology"/>
<dbReference type="Pfam" id="PF07690">
    <property type="entry name" value="MFS_1"/>
    <property type="match status" value="1"/>
</dbReference>
<name>F0XA21_GROCL</name>
<accession>F0XA21</accession>
<evidence type="ECO:0000259" key="11">
    <source>
        <dbReference type="Pfam" id="PF01979"/>
    </source>
</evidence>
<dbReference type="InterPro" id="IPR032466">
    <property type="entry name" value="Metal_Hydrolase"/>
</dbReference>
<feature type="transmembrane region" description="Helical" evidence="10">
    <location>
        <begin position="196"/>
        <end position="218"/>
    </location>
</feature>
<evidence type="ECO:0000256" key="10">
    <source>
        <dbReference type="SAM" id="Phobius"/>
    </source>
</evidence>
<dbReference type="Gene3D" id="2.30.40.10">
    <property type="entry name" value="Urease, subunit C, domain 1"/>
    <property type="match status" value="1"/>
</dbReference>
<dbReference type="GO" id="GO:0046872">
    <property type="term" value="F:metal ion binding"/>
    <property type="evidence" value="ECO:0007669"/>
    <property type="project" value="UniProtKB-KW"/>
</dbReference>
<comment type="cofactor">
    <cofactor evidence="1">
        <name>Zn(2+)</name>
        <dbReference type="ChEBI" id="CHEBI:29105"/>
    </cofactor>
</comment>
<dbReference type="InterPro" id="IPR011778">
    <property type="entry name" value="Hydantoinase/dihydroPyrase"/>
</dbReference>
<dbReference type="EMBL" id="GL629735">
    <property type="protein sequence ID" value="EFX05395.1"/>
    <property type="molecule type" value="Genomic_DNA"/>
</dbReference>